<reference evidence="1" key="1">
    <citation type="submission" date="2021-02" db="EMBL/GenBank/DDBJ databases">
        <authorList>
            <person name="Dougan E. K."/>
            <person name="Rhodes N."/>
            <person name="Thang M."/>
            <person name="Chan C."/>
        </authorList>
    </citation>
    <scope>NUCLEOTIDE SEQUENCE</scope>
</reference>
<dbReference type="EMBL" id="CAJNIZ010043758">
    <property type="protein sequence ID" value="CAE7668200.1"/>
    <property type="molecule type" value="Genomic_DNA"/>
</dbReference>
<evidence type="ECO:0000313" key="1">
    <source>
        <dbReference type="EMBL" id="CAE7668200.1"/>
    </source>
</evidence>
<gene>
    <name evidence="1" type="ORF">SPIL2461_LOCUS18355</name>
</gene>
<keyword evidence="2" id="KW-1185">Reference proteome</keyword>
<organism evidence="1 2">
    <name type="scientific">Symbiodinium pilosum</name>
    <name type="common">Dinoflagellate</name>
    <dbReference type="NCBI Taxonomy" id="2952"/>
    <lineage>
        <taxon>Eukaryota</taxon>
        <taxon>Sar</taxon>
        <taxon>Alveolata</taxon>
        <taxon>Dinophyceae</taxon>
        <taxon>Suessiales</taxon>
        <taxon>Symbiodiniaceae</taxon>
        <taxon>Symbiodinium</taxon>
    </lineage>
</organism>
<evidence type="ECO:0000313" key="2">
    <source>
        <dbReference type="Proteomes" id="UP000649617"/>
    </source>
</evidence>
<protein>
    <submittedName>
        <fullName evidence="1">Uncharacterized protein</fullName>
    </submittedName>
</protein>
<dbReference type="OrthoDB" id="406607at2759"/>
<dbReference type="AlphaFoldDB" id="A0A812W2M6"/>
<proteinExistence type="predicted"/>
<sequence length="83" mass="9780">VGSVDFTAFNHSPPQRAQYWREVINRETWEHTFHPLNERLPLPNYKDLVSSSKDAQSQPWRLLRRSFQVGRDDFGVPLSPFLL</sequence>
<accession>A0A812W2M6</accession>
<dbReference type="Proteomes" id="UP000649617">
    <property type="component" value="Unassembled WGS sequence"/>
</dbReference>
<name>A0A812W2M6_SYMPI</name>
<comment type="caution">
    <text evidence="1">The sequence shown here is derived from an EMBL/GenBank/DDBJ whole genome shotgun (WGS) entry which is preliminary data.</text>
</comment>
<feature type="non-terminal residue" evidence="1">
    <location>
        <position position="1"/>
    </location>
</feature>